<accession>A0A699LE56</accession>
<dbReference type="AlphaFoldDB" id="A0A699LE56"/>
<proteinExistence type="predicted"/>
<sequence>MPNGLVNGLLWFLFTSAGRVTFCSLFPIPAGVLVSAGHMLFLLEMYFCCCMPNAQWFGKWFAALEVSLPDGVRGLVTTIDGTAYTVTEECSSVGWP</sequence>
<name>A0A699LE56_TANCI</name>
<gene>
    <name evidence="2" type="ORF">Tci_703564</name>
</gene>
<keyword evidence="1" id="KW-0472">Membrane</keyword>
<reference evidence="2" key="1">
    <citation type="journal article" date="2019" name="Sci. Rep.">
        <title>Draft genome of Tanacetum cinerariifolium, the natural source of mosquito coil.</title>
        <authorList>
            <person name="Yamashiro T."/>
            <person name="Shiraishi A."/>
            <person name="Satake H."/>
            <person name="Nakayama K."/>
        </authorList>
    </citation>
    <scope>NUCLEOTIDE SEQUENCE</scope>
</reference>
<organism evidence="2">
    <name type="scientific">Tanacetum cinerariifolium</name>
    <name type="common">Dalmatian daisy</name>
    <name type="synonym">Chrysanthemum cinerariifolium</name>
    <dbReference type="NCBI Taxonomy" id="118510"/>
    <lineage>
        <taxon>Eukaryota</taxon>
        <taxon>Viridiplantae</taxon>
        <taxon>Streptophyta</taxon>
        <taxon>Embryophyta</taxon>
        <taxon>Tracheophyta</taxon>
        <taxon>Spermatophyta</taxon>
        <taxon>Magnoliopsida</taxon>
        <taxon>eudicotyledons</taxon>
        <taxon>Gunneridae</taxon>
        <taxon>Pentapetalae</taxon>
        <taxon>asterids</taxon>
        <taxon>campanulids</taxon>
        <taxon>Asterales</taxon>
        <taxon>Asteraceae</taxon>
        <taxon>Asteroideae</taxon>
        <taxon>Anthemideae</taxon>
        <taxon>Anthemidinae</taxon>
        <taxon>Tanacetum</taxon>
    </lineage>
</organism>
<protein>
    <submittedName>
        <fullName evidence="2">Uncharacterized protein</fullName>
    </submittedName>
</protein>
<feature type="transmembrane region" description="Helical" evidence="1">
    <location>
        <begin position="29"/>
        <end position="49"/>
    </location>
</feature>
<evidence type="ECO:0000313" key="2">
    <source>
        <dbReference type="EMBL" id="GFB31593.1"/>
    </source>
</evidence>
<keyword evidence="1" id="KW-0812">Transmembrane</keyword>
<comment type="caution">
    <text evidence="2">The sequence shown here is derived from an EMBL/GenBank/DDBJ whole genome shotgun (WGS) entry which is preliminary data.</text>
</comment>
<evidence type="ECO:0000256" key="1">
    <source>
        <dbReference type="SAM" id="Phobius"/>
    </source>
</evidence>
<keyword evidence="1" id="KW-1133">Transmembrane helix</keyword>
<dbReference type="EMBL" id="BKCJ010600233">
    <property type="protein sequence ID" value="GFB31593.1"/>
    <property type="molecule type" value="Genomic_DNA"/>
</dbReference>